<dbReference type="Proteomes" id="UP000825935">
    <property type="component" value="Chromosome 19"/>
</dbReference>
<dbReference type="GO" id="GO:0003677">
    <property type="term" value="F:DNA binding"/>
    <property type="evidence" value="ECO:0007669"/>
    <property type="project" value="InterPro"/>
</dbReference>
<evidence type="ECO:0000259" key="2">
    <source>
        <dbReference type="Pfam" id="PF02701"/>
    </source>
</evidence>
<protein>
    <recommendedName>
        <fullName evidence="2">Dof-type domain-containing protein</fullName>
    </recommendedName>
</protein>
<comment type="caution">
    <text evidence="3">The sequence shown here is derived from an EMBL/GenBank/DDBJ whole genome shotgun (WGS) entry which is preliminary data.</text>
</comment>
<feature type="region of interest" description="Disordered" evidence="1">
    <location>
        <begin position="75"/>
        <end position="121"/>
    </location>
</feature>
<organism evidence="3 4">
    <name type="scientific">Ceratopteris richardii</name>
    <name type="common">Triangle waterfern</name>
    <dbReference type="NCBI Taxonomy" id="49495"/>
    <lineage>
        <taxon>Eukaryota</taxon>
        <taxon>Viridiplantae</taxon>
        <taxon>Streptophyta</taxon>
        <taxon>Embryophyta</taxon>
        <taxon>Tracheophyta</taxon>
        <taxon>Polypodiopsida</taxon>
        <taxon>Polypodiidae</taxon>
        <taxon>Polypodiales</taxon>
        <taxon>Pteridineae</taxon>
        <taxon>Pteridaceae</taxon>
        <taxon>Parkerioideae</taxon>
        <taxon>Ceratopteris</taxon>
    </lineage>
</organism>
<evidence type="ECO:0000313" key="3">
    <source>
        <dbReference type="EMBL" id="KAH7352964.1"/>
    </source>
</evidence>
<proteinExistence type="predicted"/>
<name>A0A8T2SQ25_CERRI</name>
<dbReference type="EMBL" id="CM035424">
    <property type="protein sequence ID" value="KAH7352964.1"/>
    <property type="molecule type" value="Genomic_DNA"/>
</dbReference>
<feature type="domain" description="Dof-type" evidence="2">
    <location>
        <begin position="17"/>
        <end position="67"/>
    </location>
</feature>
<evidence type="ECO:0000256" key="1">
    <source>
        <dbReference type="SAM" id="MobiDB-lite"/>
    </source>
</evidence>
<reference evidence="3" key="1">
    <citation type="submission" date="2021-08" db="EMBL/GenBank/DDBJ databases">
        <title>WGS assembly of Ceratopteris richardii.</title>
        <authorList>
            <person name="Marchant D.B."/>
            <person name="Chen G."/>
            <person name="Jenkins J."/>
            <person name="Shu S."/>
            <person name="Leebens-Mack J."/>
            <person name="Grimwood J."/>
            <person name="Schmutz J."/>
            <person name="Soltis P."/>
            <person name="Soltis D."/>
            <person name="Chen Z.-H."/>
        </authorList>
    </citation>
    <scope>NUCLEOTIDE SEQUENCE</scope>
    <source>
        <strain evidence="3">Whitten #5841</strain>
        <tissue evidence="3">Leaf</tissue>
    </source>
</reference>
<sequence length="157" mass="18384">MTKSGAYHFFKSPALEHNVQCPFCSLRKTSRFRYLNNINKCKNRLLQPRFFCKPCGRAFPLSGSIRTRYCKEKKLQARAPKKKRQQPYEAATVSTSHAAHDSRHRHEMETSSSGEIFMQRTKQQQQREKKCQCLLRKICKSSNKVHWMKSCSILPSD</sequence>
<keyword evidence="4" id="KW-1185">Reference proteome</keyword>
<gene>
    <name evidence="3" type="ORF">KP509_19G072600</name>
</gene>
<dbReference type="Pfam" id="PF02701">
    <property type="entry name" value="Zn_ribbon_Dof"/>
    <property type="match status" value="1"/>
</dbReference>
<evidence type="ECO:0000313" key="4">
    <source>
        <dbReference type="Proteomes" id="UP000825935"/>
    </source>
</evidence>
<dbReference type="InterPro" id="IPR003851">
    <property type="entry name" value="Znf_Dof"/>
</dbReference>
<accession>A0A8T2SQ25</accession>
<dbReference type="GO" id="GO:0006355">
    <property type="term" value="P:regulation of DNA-templated transcription"/>
    <property type="evidence" value="ECO:0007669"/>
    <property type="project" value="InterPro"/>
</dbReference>
<dbReference type="AlphaFoldDB" id="A0A8T2SQ25"/>
<feature type="compositionally biased region" description="Basic and acidic residues" evidence="1">
    <location>
        <begin position="98"/>
        <end position="109"/>
    </location>
</feature>